<accession>L8H977</accession>
<evidence type="ECO:0000313" key="3">
    <source>
        <dbReference type="Proteomes" id="UP000011083"/>
    </source>
</evidence>
<dbReference type="InterPro" id="IPR001810">
    <property type="entry name" value="F-box_dom"/>
</dbReference>
<gene>
    <name evidence="2" type="ORF">ACA1_181890</name>
</gene>
<evidence type="ECO:0000313" key="2">
    <source>
        <dbReference type="EMBL" id="ELR21288.1"/>
    </source>
</evidence>
<dbReference type="OrthoDB" id="3219396at2759"/>
<reference evidence="2 3" key="1">
    <citation type="journal article" date="2013" name="Genome Biol.">
        <title>Genome of Acanthamoeba castellanii highlights extensive lateral gene transfer and early evolution of tyrosine kinase signaling.</title>
        <authorList>
            <person name="Clarke M."/>
            <person name="Lohan A.J."/>
            <person name="Liu B."/>
            <person name="Lagkouvardos I."/>
            <person name="Roy S."/>
            <person name="Zafar N."/>
            <person name="Bertelli C."/>
            <person name="Schilde C."/>
            <person name="Kianianmomeni A."/>
            <person name="Burglin T.R."/>
            <person name="Frech C."/>
            <person name="Turcotte B."/>
            <person name="Kopec K.O."/>
            <person name="Synnott J.M."/>
            <person name="Choo C."/>
            <person name="Paponov I."/>
            <person name="Finkler A."/>
            <person name="Soon Heng Tan C."/>
            <person name="Hutchins A.P."/>
            <person name="Weinmeier T."/>
            <person name="Rattei T."/>
            <person name="Chu J.S."/>
            <person name="Gimenez G."/>
            <person name="Irimia M."/>
            <person name="Rigden D.J."/>
            <person name="Fitzpatrick D.A."/>
            <person name="Lorenzo-Morales J."/>
            <person name="Bateman A."/>
            <person name="Chiu C.H."/>
            <person name="Tang P."/>
            <person name="Hegemann P."/>
            <person name="Fromm H."/>
            <person name="Raoult D."/>
            <person name="Greub G."/>
            <person name="Miranda-Saavedra D."/>
            <person name="Chen N."/>
            <person name="Nash P."/>
            <person name="Ginger M.L."/>
            <person name="Horn M."/>
            <person name="Schaap P."/>
            <person name="Caler L."/>
            <person name="Loftus B."/>
        </authorList>
    </citation>
    <scope>NUCLEOTIDE SEQUENCE [LARGE SCALE GENOMIC DNA]</scope>
    <source>
        <strain evidence="2 3">Neff</strain>
    </source>
</reference>
<dbReference type="Gene3D" id="1.20.1280.50">
    <property type="match status" value="1"/>
</dbReference>
<dbReference type="Proteomes" id="UP000011083">
    <property type="component" value="Unassembled WGS sequence"/>
</dbReference>
<dbReference type="AlphaFoldDB" id="L8H977"/>
<keyword evidence="3" id="KW-1185">Reference proteome</keyword>
<feature type="domain" description="F-box" evidence="1">
    <location>
        <begin position="32"/>
        <end position="72"/>
    </location>
</feature>
<dbReference type="SMART" id="SM00256">
    <property type="entry name" value="FBOX"/>
    <property type="match status" value="1"/>
</dbReference>
<proteinExistence type="predicted"/>
<name>L8H977_ACACF</name>
<dbReference type="RefSeq" id="XP_004345832.1">
    <property type="nucleotide sequence ID" value="XM_004345782.1"/>
</dbReference>
<dbReference type="EMBL" id="KB007904">
    <property type="protein sequence ID" value="ELR21288.1"/>
    <property type="molecule type" value="Genomic_DNA"/>
</dbReference>
<organism evidence="2 3">
    <name type="scientific">Acanthamoeba castellanii (strain ATCC 30010 / Neff)</name>
    <dbReference type="NCBI Taxonomy" id="1257118"/>
    <lineage>
        <taxon>Eukaryota</taxon>
        <taxon>Amoebozoa</taxon>
        <taxon>Discosea</taxon>
        <taxon>Longamoebia</taxon>
        <taxon>Centramoebida</taxon>
        <taxon>Acanthamoebidae</taxon>
        <taxon>Acanthamoeba</taxon>
    </lineage>
</organism>
<dbReference type="CDD" id="cd04508">
    <property type="entry name" value="Tudor_SF"/>
    <property type="match status" value="1"/>
</dbReference>
<dbReference type="Gene3D" id="2.30.30.140">
    <property type="match status" value="1"/>
</dbReference>
<dbReference type="InterPro" id="IPR036047">
    <property type="entry name" value="F-box-like_dom_sf"/>
</dbReference>
<dbReference type="GeneID" id="14922164"/>
<dbReference type="Pfam" id="PF12937">
    <property type="entry name" value="F-box-like"/>
    <property type="match status" value="1"/>
</dbReference>
<dbReference type="KEGG" id="acan:ACA1_181890"/>
<protein>
    <submittedName>
        <fullName evidence="2">Fbox domain containing protein</fullName>
    </submittedName>
</protein>
<sequence length="479" mass="52952">MNCLGVVPREGLWLEELAQTSVEELFGPDNRLPWELVLHIFFHLDISALGQAGCVNKDWKEVADSDVLWGPIYRHRFLAQMPLWTLAMADNSWKRACKQVALLPVIGTSCSGAHSGSFYTGHIVRVPGDGLVPPTTLADLVQGKRKANHERNVKSDLAREVLACLDEVDLCDTEWGKALGTGPEEGDPLFQLTKSQLLNKLLATKATGQSIETSEDPMMDQLLAARYRTYNSTAISIRTTGTITGLTSEGLIMLDSMTALPLNSFQRKVSLNTLDHSVSKPCFVFEVSFEHWSKWFTLDQLQDFSQDMHSARKAFWKTVADIANVPPADPALLGKRMLIQNKSQNLGGRIIQSHGPGTITSDPAQSKIAYTYEKATDLAEGKYTVSRQYHVVMESSGLSCWLGAERLFHFTGAPDTIAVGDRVLSEWRPNNWYVGTVTHATPGGWHVAYDDGDHQDDLAPSSLMHIEAARYVPPTDSAQ</sequence>
<dbReference type="VEuPathDB" id="AmoebaDB:ACA1_181890"/>
<evidence type="ECO:0000259" key="1">
    <source>
        <dbReference type="SMART" id="SM00256"/>
    </source>
</evidence>
<dbReference type="SUPFAM" id="SSF81383">
    <property type="entry name" value="F-box domain"/>
    <property type="match status" value="1"/>
</dbReference>